<dbReference type="InterPro" id="IPR003374">
    <property type="entry name" value="ApbE-like_sf"/>
</dbReference>
<evidence type="ECO:0000256" key="1">
    <source>
        <dbReference type="ARBA" id="ARBA00001946"/>
    </source>
</evidence>
<dbReference type="PANTHER" id="PTHR30040:SF2">
    <property type="entry name" value="FAD:PROTEIN FMN TRANSFERASE"/>
    <property type="match status" value="1"/>
</dbReference>
<dbReference type="PANTHER" id="PTHR30040">
    <property type="entry name" value="THIAMINE BIOSYNTHESIS LIPOPROTEIN APBE"/>
    <property type="match status" value="1"/>
</dbReference>
<keyword evidence="5 11" id="KW-0808">Transferase</keyword>
<keyword evidence="6 11" id="KW-0479">Metal-binding</keyword>
<keyword evidence="4 11" id="KW-0285">Flavoprotein</keyword>
<comment type="catalytic activity">
    <reaction evidence="10 11">
        <text>L-threonyl-[protein] + FAD = FMN-L-threonyl-[protein] + AMP + H(+)</text>
        <dbReference type="Rhea" id="RHEA:36847"/>
        <dbReference type="Rhea" id="RHEA-COMP:11060"/>
        <dbReference type="Rhea" id="RHEA-COMP:11061"/>
        <dbReference type="ChEBI" id="CHEBI:15378"/>
        <dbReference type="ChEBI" id="CHEBI:30013"/>
        <dbReference type="ChEBI" id="CHEBI:57692"/>
        <dbReference type="ChEBI" id="CHEBI:74257"/>
        <dbReference type="ChEBI" id="CHEBI:456215"/>
        <dbReference type="EC" id="2.7.1.180"/>
    </reaction>
</comment>
<evidence type="ECO:0000256" key="10">
    <source>
        <dbReference type="ARBA" id="ARBA00048540"/>
    </source>
</evidence>
<keyword evidence="8 11" id="KW-0460">Magnesium</keyword>
<evidence type="ECO:0000256" key="9">
    <source>
        <dbReference type="ARBA" id="ARBA00031306"/>
    </source>
</evidence>
<reference evidence="12 13" key="1">
    <citation type="submission" date="2021-11" db="EMBL/GenBank/DDBJ databases">
        <authorList>
            <person name="Liang Q."/>
            <person name="Mou H."/>
            <person name="Liu Z."/>
        </authorList>
    </citation>
    <scope>NUCLEOTIDE SEQUENCE [LARGE SCALE GENOMIC DNA]</scope>
    <source>
        <strain evidence="12 13">CHU3</strain>
    </source>
</reference>
<evidence type="ECO:0000256" key="7">
    <source>
        <dbReference type="ARBA" id="ARBA00022827"/>
    </source>
</evidence>
<comment type="caution">
    <text evidence="12">The sequence shown here is derived from an EMBL/GenBank/DDBJ whole genome shotgun (WGS) entry which is preliminary data.</text>
</comment>
<keyword evidence="13" id="KW-1185">Reference proteome</keyword>
<keyword evidence="7 11" id="KW-0274">FAD</keyword>
<dbReference type="Gene3D" id="3.10.520.10">
    <property type="entry name" value="ApbE-like domains"/>
    <property type="match status" value="1"/>
</dbReference>
<organism evidence="12 13">
    <name type="scientific">Roseateles oligotrophus</name>
    <dbReference type="NCBI Taxonomy" id="1769250"/>
    <lineage>
        <taxon>Bacteria</taxon>
        <taxon>Pseudomonadati</taxon>
        <taxon>Pseudomonadota</taxon>
        <taxon>Betaproteobacteria</taxon>
        <taxon>Burkholderiales</taxon>
        <taxon>Sphaerotilaceae</taxon>
        <taxon>Roseateles</taxon>
    </lineage>
</organism>
<dbReference type="EC" id="2.7.1.180" evidence="2 11"/>
<evidence type="ECO:0000256" key="3">
    <source>
        <dbReference type="ARBA" id="ARBA00016337"/>
    </source>
</evidence>
<comment type="cofactor">
    <cofactor evidence="1">
        <name>Mg(2+)</name>
        <dbReference type="ChEBI" id="CHEBI:18420"/>
    </cofactor>
</comment>
<dbReference type="EMBL" id="JAJIRN010000010">
    <property type="protein sequence ID" value="MCV2370598.1"/>
    <property type="molecule type" value="Genomic_DNA"/>
</dbReference>
<evidence type="ECO:0000256" key="4">
    <source>
        <dbReference type="ARBA" id="ARBA00022630"/>
    </source>
</evidence>
<dbReference type="PIRSF" id="PIRSF006268">
    <property type="entry name" value="ApbE"/>
    <property type="match status" value="1"/>
</dbReference>
<dbReference type="Proteomes" id="UP001209701">
    <property type="component" value="Unassembled WGS sequence"/>
</dbReference>
<evidence type="ECO:0000256" key="5">
    <source>
        <dbReference type="ARBA" id="ARBA00022679"/>
    </source>
</evidence>
<comment type="similarity">
    <text evidence="11">Belongs to the ApbE family.</text>
</comment>
<evidence type="ECO:0000256" key="11">
    <source>
        <dbReference type="PIRNR" id="PIRNR006268"/>
    </source>
</evidence>
<name>A0ABT2YKM4_9BURK</name>
<evidence type="ECO:0000256" key="8">
    <source>
        <dbReference type="ARBA" id="ARBA00022842"/>
    </source>
</evidence>
<proteinExistence type="inferred from homology"/>
<evidence type="ECO:0000313" key="12">
    <source>
        <dbReference type="EMBL" id="MCV2370598.1"/>
    </source>
</evidence>
<dbReference type="InterPro" id="IPR024932">
    <property type="entry name" value="ApbE"/>
</dbReference>
<dbReference type="RefSeq" id="WP_263573189.1">
    <property type="nucleotide sequence ID" value="NZ_JAJIRN010000010.1"/>
</dbReference>
<accession>A0ABT2YKM4</accession>
<sequence length="353" mass="37493">MRSRAEASTDIGRRRLVMALPLLGGGLLSLAGSARGASPIQQRSSRRLMGTQLDIAVEGSEPARLTLAVERAYAEMARLSNMMSRYVPTSPVSAIGLMAGVQPVAVPAELMRVLLDGQALAQQTGGAFDMTVGALKAWRFDLGQIAKPSDELLNRQAKLIDYRRLILNQTAGTAYLSERGMALDLGGIAKLPILEAGMRILAAEGIRNALINGGGDVFYRGNWQGRPWRVGLRDPRQPQQLLGVVALEGEGLLASSGDYERGFVSQDGQRQHHILDPRSGRPTQGPHGLSLLAQGSRAVKAVNGLGAAIMVDGLAAGRRHIEASAGLAGLIVDQDGSVWQSAGMAEALRRRTA</sequence>
<gene>
    <name evidence="12" type="ORF">LNV07_21145</name>
</gene>
<evidence type="ECO:0000313" key="13">
    <source>
        <dbReference type="Proteomes" id="UP001209701"/>
    </source>
</evidence>
<evidence type="ECO:0000256" key="6">
    <source>
        <dbReference type="ARBA" id="ARBA00022723"/>
    </source>
</evidence>
<dbReference type="Pfam" id="PF02424">
    <property type="entry name" value="ApbE"/>
    <property type="match status" value="1"/>
</dbReference>
<dbReference type="SUPFAM" id="SSF143631">
    <property type="entry name" value="ApbE-like"/>
    <property type="match status" value="1"/>
</dbReference>
<evidence type="ECO:0000256" key="2">
    <source>
        <dbReference type="ARBA" id="ARBA00011955"/>
    </source>
</evidence>
<dbReference type="GO" id="GO:0016740">
    <property type="term" value="F:transferase activity"/>
    <property type="evidence" value="ECO:0007669"/>
    <property type="project" value="UniProtKB-KW"/>
</dbReference>
<protein>
    <recommendedName>
        <fullName evidence="3 11">FAD:protein FMN transferase</fullName>
        <ecNumber evidence="2 11">2.7.1.180</ecNumber>
    </recommendedName>
    <alternativeName>
        <fullName evidence="9 11">Flavin transferase</fullName>
    </alternativeName>
</protein>